<feature type="transmembrane region" description="Helical" evidence="1">
    <location>
        <begin position="43"/>
        <end position="62"/>
    </location>
</feature>
<keyword evidence="1" id="KW-1133">Transmembrane helix</keyword>
<protein>
    <submittedName>
        <fullName evidence="2">Uncharacterized protein</fullName>
    </submittedName>
</protein>
<feature type="transmembrane region" description="Helical" evidence="1">
    <location>
        <begin position="74"/>
        <end position="93"/>
    </location>
</feature>
<organism evidence="2 3">
    <name type="scientific">Hyunsoonleella aestuarii</name>
    <dbReference type="NCBI Taxonomy" id="912802"/>
    <lineage>
        <taxon>Bacteria</taxon>
        <taxon>Pseudomonadati</taxon>
        <taxon>Bacteroidota</taxon>
        <taxon>Flavobacteriia</taxon>
        <taxon>Flavobacteriales</taxon>
        <taxon>Flavobacteriaceae</taxon>
    </lineage>
</organism>
<sequence length="208" mass="24531">MVKIIRILKSIFFPMTLLTIITTIGIIIAINALYIRYINGSDSAIYTAVTIPIVLFLIALYVVDRFLIKKVSYFKLMIGETVFITLCYFLFLYQNRTIDVNFYTNQDYVLVLFDSEDDSLIKFNKKRVFGQEMNVYDTNIIHLNRKMFLRKDLRVNIPKQWKRFSQNRSIHKNEGDSIQYIFITRKITIGPNEIDSQTFLDSLLNKVH</sequence>
<keyword evidence="1" id="KW-0472">Membrane</keyword>
<evidence type="ECO:0000313" key="3">
    <source>
        <dbReference type="Proteomes" id="UP001500027"/>
    </source>
</evidence>
<gene>
    <name evidence="2" type="ORF">GCM10022257_20510</name>
</gene>
<keyword evidence="1" id="KW-0812">Transmembrane</keyword>
<proteinExistence type="predicted"/>
<accession>A0ABP8ECU6</accession>
<comment type="caution">
    <text evidence="2">The sequence shown here is derived from an EMBL/GenBank/DDBJ whole genome shotgun (WGS) entry which is preliminary data.</text>
</comment>
<feature type="transmembrane region" description="Helical" evidence="1">
    <location>
        <begin position="12"/>
        <end position="37"/>
    </location>
</feature>
<keyword evidence="3" id="KW-1185">Reference proteome</keyword>
<evidence type="ECO:0000256" key="1">
    <source>
        <dbReference type="SAM" id="Phobius"/>
    </source>
</evidence>
<name>A0ABP8ECU6_9FLAO</name>
<dbReference type="RefSeq" id="WP_139002337.1">
    <property type="nucleotide sequence ID" value="NZ_BAABAV010000002.1"/>
</dbReference>
<dbReference type="Proteomes" id="UP001500027">
    <property type="component" value="Unassembled WGS sequence"/>
</dbReference>
<evidence type="ECO:0000313" key="2">
    <source>
        <dbReference type="EMBL" id="GAA4269950.1"/>
    </source>
</evidence>
<dbReference type="EMBL" id="BAABAV010000002">
    <property type="protein sequence ID" value="GAA4269950.1"/>
    <property type="molecule type" value="Genomic_DNA"/>
</dbReference>
<reference evidence="3" key="1">
    <citation type="journal article" date="2019" name="Int. J. Syst. Evol. Microbiol.">
        <title>The Global Catalogue of Microorganisms (GCM) 10K type strain sequencing project: providing services to taxonomists for standard genome sequencing and annotation.</title>
        <authorList>
            <consortium name="The Broad Institute Genomics Platform"/>
            <consortium name="The Broad Institute Genome Sequencing Center for Infectious Disease"/>
            <person name="Wu L."/>
            <person name="Ma J."/>
        </authorList>
    </citation>
    <scope>NUCLEOTIDE SEQUENCE [LARGE SCALE GENOMIC DNA]</scope>
    <source>
        <strain evidence="3">JCM 17452</strain>
    </source>
</reference>